<evidence type="ECO:0000256" key="3">
    <source>
        <dbReference type="ARBA" id="ARBA00004742"/>
    </source>
</evidence>
<evidence type="ECO:0000256" key="2">
    <source>
        <dbReference type="ARBA" id="ARBA00004496"/>
    </source>
</evidence>
<name>A0AAE1EYJ3_PETCI</name>
<evidence type="ECO:0000256" key="6">
    <source>
        <dbReference type="ARBA" id="ARBA00012093"/>
    </source>
</evidence>
<dbReference type="PANTHER" id="PTHR48078:SF2">
    <property type="entry name" value="CATABOLIC L-SERINE_THREONINE DEHYDRATASE"/>
    <property type="match status" value="1"/>
</dbReference>
<dbReference type="GO" id="GO:0004794">
    <property type="term" value="F:threonine deaminase activity"/>
    <property type="evidence" value="ECO:0007669"/>
    <property type="project" value="TreeGrafter"/>
</dbReference>
<evidence type="ECO:0000256" key="8">
    <source>
        <dbReference type="ARBA" id="ARBA00022490"/>
    </source>
</evidence>
<evidence type="ECO:0000256" key="11">
    <source>
        <dbReference type="ARBA" id="ARBA00041766"/>
    </source>
</evidence>
<dbReference type="InterPro" id="IPR027278">
    <property type="entry name" value="ACCD_DCysDesulf"/>
</dbReference>
<keyword evidence="16" id="KW-1185">Reference proteome</keyword>
<evidence type="ECO:0000256" key="4">
    <source>
        <dbReference type="ARBA" id="ARBA00008639"/>
    </source>
</evidence>
<evidence type="ECO:0000256" key="5">
    <source>
        <dbReference type="ARBA" id="ARBA00010869"/>
    </source>
</evidence>
<comment type="similarity">
    <text evidence="5">Belongs to the serine/threonine dehydratase family.</text>
</comment>
<comment type="catalytic activity">
    <reaction evidence="13">
        <text>L-serine = pyruvate + NH4(+)</text>
        <dbReference type="Rhea" id="RHEA:19169"/>
        <dbReference type="ChEBI" id="CHEBI:15361"/>
        <dbReference type="ChEBI" id="CHEBI:28938"/>
        <dbReference type="ChEBI" id="CHEBI:33384"/>
        <dbReference type="EC" id="4.3.1.17"/>
    </reaction>
</comment>
<evidence type="ECO:0000259" key="14">
    <source>
        <dbReference type="Pfam" id="PF00291"/>
    </source>
</evidence>
<comment type="similarity">
    <text evidence="4">Belongs to the ACC deaminase/D-cysteine desulfhydrase family.</text>
</comment>
<comment type="subcellular location">
    <subcellularLocation>
        <location evidence="2">Cytoplasm</location>
    </subcellularLocation>
</comment>
<dbReference type="PIRSF" id="PIRSF006278">
    <property type="entry name" value="ACCD_DCysDesulf"/>
    <property type="match status" value="1"/>
</dbReference>
<dbReference type="GO" id="GO:0006567">
    <property type="term" value="P:L-threonine catabolic process"/>
    <property type="evidence" value="ECO:0007669"/>
    <property type="project" value="TreeGrafter"/>
</dbReference>
<proteinExistence type="inferred from homology"/>
<dbReference type="Proteomes" id="UP001286313">
    <property type="component" value="Unassembled WGS sequence"/>
</dbReference>
<dbReference type="InterPro" id="IPR050147">
    <property type="entry name" value="Ser/Thr_Dehydratase"/>
</dbReference>
<comment type="pathway">
    <text evidence="3">Carbohydrate biosynthesis; gluconeogenesis.</text>
</comment>
<dbReference type="GO" id="GO:0009097">
    <property type="term" value="P:isoleucine biosynthetic process"/>
    <property type="evidence" value="ECO:0007669"/>
    <property type="project" value="TreeGrafter"/>
</dbReference>
<dbReference type="GO" id="GO:0006094">
    <property type="term" value="P:gluconeogenesis"/>
    <property type="evidence" value="ECO:0007669"/>
    <property type="project" value="UniProtKB-KW"/>
</dbReference>
<dbReference type="FunFam" id="3.40.50.1100:FF:000040">
    <property type="entry name" value="L-serine dehydratase, putative"/>
    <property type="match status" value="1"/>
</dbReference>
<dbReference type="Pfam" id="PF00291">
    <property type="entry name" value="PALP"/>
    <property type="match status" value="1"/>
</dbReference>
<keyword evidence="7" id="KW-0312">Gluconeogenesis</keyword>
<evidence type="ECO:0000313" key="16">
    <source>
        <dbReference type="Proteomes" id="UP001286313"/>
    </source>
</evidence>
<keyword evidence="8" id="KW-0963">Cytoplasm</keyword>
<comment type="caution">
    <text evidence="15">The sequence shown here is derived from an EMBL/GenBank/DDBJ whole genome shotgun (WGS) entry which is preliminary data.</text>
</comment>
<evidence type="ECO:0000256" key="13">
    <source>
        <dbReference type="ARBA" id="ARBA00049406"/>
    </source>
</evidence>
<protein>
    <recommendedName>
        <fullName evidence="6">L-serine ammonia-lyase</fullName>
        <ecNumber evidence="6">4.3.1.17</ecNumber>
    </recommendedName>
    <alternativeName>
        <fullName evidence="11">L-serine deaminase</fullName>
    </alternativeName>
    <alternativeName>
        <fullName evidence="12">L-threonine dehydratase</fullName>
    </alternativeName>
</protein>
<dbReference type="SUPFAM" id="SSF53686">
    <property type="entry name" value="Tryptophan synthase beta subunit-like PLP-dependent enzymes"/>
    <property type="match status" value="1"/>
</dbReference>
<gene>
    <name evidence="15" type="ORF">Pcinc_030543</name>
</gene>
<dbReference type="EC" id="4.3.1.17" evidence="6"/>
<comment type="cofactor">
    <cofactor evidence="1">
        <name>pyridoxal 5'-phosphate</name>
        <dbReference type="ChEBI" id="CHEBI:597326"/>
    </cofactor>
</comment>
<dbReference type="EMBL" id="JAWQEG010003959">
    <property type="protein sequence ID" value="KAK3863716.1"/>
    <property type="molecule type" value="Genomic_DNA"/>
</dbReference>
<feature type="domain" description="Tryptophan synthase beta chain-like PALP" evidence="14">
    <location>
        <begin position="19"/>
        <end position="311"/>
    </location>
</feature>
<organism evidence="15 16">
    <name type="scientific">Petrolisthes cinctipes</name>
    <name type="common">Flat porcelain crab</name>
    <dbReference type="NCBI Taxonomy" id="88211"/>
    <lineage>
        <taxon>Eukaryota</taxon>
        <taxon>Metazoa</taxon>
        <taxon>Ecdysozoa</taxon>
        <taxon>Arthropoda</taxon>
        <taxon>Crustacea</taxon>
        <taxon>Multicrustacea</taxon>
        <taxon>Malacostraca</taxon>
        <taxon>Eumalacostraca</taxon>
        <taxon>Eucarida</taxon>
        <taxon>Decapoda</taxon>
        <taxon>Pleocyemata</taxon>
        <taxon>Anomura</taxon>
        <taxon>Galatheoidea</taxon>
        <taxon>Porcellanidae</taxon>
        <taxon>Petrolisthes</taxon>
    </lineage>
</organism>
<accession>A0AAE1EYJ3</accession>
<evidence type="ECO:0000256" key="10">
    <source>
        <dbReference type="ARBA" id="ARBA00023239"/>
    </source>
</evidence>
<evidence type="ECO:0000256" key="1">
    <source>
        <dbReference type="ARBA" id="ARBA00001933"/>
    </source>
</evidence>
<dbReference type="AlphaFoldDB" id="A0AAE1EYJ3"/>
<dbReference type="GO" id="GO:0003941">
    <property type="term" value="F:L-serine ammonia-lyase activity"/>
    <property type="evidence" value="ECO:0007669"/>
    <property type="project" value="UniProtKB-EC"/>
</dbReference>
<evidence type="ECO:0000256" key="12">
    <source>
        <dbReference type="ARBA" id="ARBA00042605"/>
    </source>
</evidence>
<reference evidence="15" key="1">
    <citation type="submission" date="2023-10" db="EMBL/GenBank/DDBJ databases">
        <title>Genome assemblies of two species of porcelain crab, Petrolisthes cinctipes and Petrolisthes manimaculis (Anomura: Porcellanidae).</title>
        <authorList>
            <person name="Angst P."/>
        </authorList>
    </citation>
    <scope>NUCLEOTIDE SEQUENCE</scope>
    <source>
        <strain evidence="15">PB745_01</strain>
        <tissue evidence="15">Gill</tissue>
    </source>
</reference>
<dbReference type="PANTHER" id="PTHR48078">
    <property type="entry name" value="THREONINE DEHYDRATASE, MITOCHONDRIAL-RELATED"/>
    <property type="match status" value="1"/>
</dbReference>
<sequence>MESGNLSQKPRNPPLHIISPLVESPTLSELCGRKVLLKLDNTQPAGSFKIRGIGHLIKKKHEDEGCMEVVSSSGGNAGMAAACAAKALGLKATIVLPESTPRFMIPKLQQYKAEVIVHGKVWNEAHEEAIKLAKRTNACLVHPFDHLDIWDGHSTIVNEILDQCNELPAAVVVSVGGGGLLCGILKGLHSHGVKHIPVLAMETVGADCLNVALEAGKPISIGDITSIAKTLGALTVTQGVFDLKEDLHLCSHVVTDKEAVEACARFADDHQTLVEPACGATLAAGYSGIVNKLVEENKLPTRGPIVFVVCGGNVITTNMLLSWKKEFNINL</sequence>
<evidence type="ECO:0000313" key="15">
    <source>
        <dbReference type="EMBL" id="KAK3863716.1"/>
    </source>
</evidence>
<dbReference type="GO" id="GO:0006565">
    <property type="term" value="P:L-serine catabolic process"/>
    <property type="evidence" value="ECO:0007669"/>
    <property type="project" value="TreeGrafter"/>
</dbReference>
<dbReference type="Gene3D" id="3.40.50.1100">
    <property type="match status" value="2"/>
</dbReference>
<evidence type="ECO:0000256" key="9">
    <source>
        <dbReference type="ARBA" id="ARBA00022898"/>
    </source>
</evidence>
<keyword evidence="10" id="KW-0456">Lyase</keyword>
<keyword evidence="9" id="KW-0663">Pyridoxal phosphate</keyword>
<dbReference type="InterPro" id="IPR001926">
    <property type="entry name" value="TrpB-like_PALP"/>
</dbReference>
<dbReference type="InterPro" id="IPR036052">
    <property type="entry name" value="TrpB-like_PALP_sf"/>
</dbReference>
<dbReference type="GO" id="GO:0016846">
    <property type="term" value="F:carbon-sulfur lyase activity"/>
    <property type="evidence" value="ECO:0007669"/>
    <property type="project" value="UniProtKB-ARBA"/>
</dbReference>
<dbReference type="GO" id="GO:0005737">
    <property type="term" value="C:cytoplasm"/>
    <property type="evidence" value="ECO:0007669"/>
    <property type="project" value="UniProtKB-SubCell"/>
</dbReference>
<evidence type="ECO:0000256" key="7">
    <source>
        <dbReference type="ARBA" id="ARBA00022432"/>
    </source>
</evidence>